<evidence type="ECO:0000313" key="1">
    <source>
        <dbReference type="EMBL" id="AIG28837.1"/>
    </source>
</evidence>
<protein>
    <recommendedName>
        <fullName evidence="3">DUF3919 family protein</fullName>
    </recommendedName>
</protein>
<dbReference type="Proteomes" id="UP000005850">
    <property type="component" value="Chromosome"/>
</dbReference>
<dbReference type="AlphaFoldDB" id="A0A075R8E0"/>
<dbReference type="RefSeq" id="WP_003334091.1">
    <property type="nucleotide sequence ID" value="NZ_CP007806.1"/>
</dbReference>
<organism evidence="1 2">
    <name type="scientific">Brevibacillus laterosporus LMG 15441</name>
    <dbReference type="NCBI Taxonomy" id="1042163"/>
    <lineage>
        <taxon>Bacteria</taxon>
        <taxon>Bacillati</taxon>
        <taxon>Bacillota</taxon>
        <taxon>Bacilli</taxon>
        <taxon>Bacillales</taxon>
        <taxon>Paenibacillaceae</taxon>
        <taxon>Brevibacillus</taxon>
    </lineage>
</organism>
<dbReference type="eggNOG" id="ENOG5032RC6">
    <property type="taxonomic scope" value="Bacteria"/>
</dbReference>
<proteinExistence type="predicted"/>
<evidence type="ECO:0008006" key="3">
    <source>
        <dbReference type="Google" id="ProtNLM"/>
    </source>
</evidence>
<dbReference type="KEGG" id="blr:BRLA_c045730"/>
<accession>A0A075R8E0</accession>
<dbReference type="STRING" id="1042163.BRLA_c045730"/>
<dbReference type="EMBL" id="CP007806">
    <property type="protein sequence ID" value="AIG28837.1"/>
    <property type="molecule type" value="Genomic_DNA"/>
</dbReference>
<gene>
    <name evidence="1" type="ORF">BRLA_c045730</name>
</gene>
<reference evidence="1 2" key="1">
    <citation type="journal article" date="2011" name="J. Bacteriol.">
        <title>Genome sequence of Brevibacillus laterosporus LMG 15441, a pathogen of invertebrates.</title>
        <authorList>
            <person name="Djukic M."/>
            <person name="Poehlein A."/>
            <person name="Thurmer A."/>
            <person name="Daniel R."/>
        </authorList>
    </citation>
    <scope>NUCLEOTIDE SEQUENCE [LARGE SCALE GENOMIC DNA]</scope>
    <source>
        <strain evidence="1 2">LMG 15441</strain>
    </source>
</reference>
<evidence type="ECO:0000313" key="2">
    <source>
        <dbReference type="Proteomes" id="UP000005850"/>
    </source>
</evidence>
<sequence length="261" mass="30380">MKKILRPALLFIIMLILLSSVGYSLQESLYRKVVVIEDQNEVLKKVSDSLPVEAMIHHEKWGVVNITDEVLLYSIISYIDLIKKENDPLVVSGDKRVTMFSGKIRYLNGVEHRFQLENAFTFDELTYGQKYDTPILSAFRTHLLRLFYSSNQFAEFTQKAKDVFVKKTVADSGKRIHEKVFLIEKLKQAYEIKDTSEIKQLTFQKQQPLGIITVYKNGKQKRNDRNDILTFIVYEKYFIVQYLGDDNGNSIYMTGRLAELL</sequence>
<name>A0A075R8E0_BRELA</name>
<dbReference type="InterPro" id="IPR025031">
    <property type="entry name" value="DUF3919"/>
</dbReference>
<dbReference type="Pfam" id="PF13057">
    <property type="entry name" value="DUF3919"/>
    <property type="match status" value="1"/>
</dbReference>
<keyword evidence="2" id="KW-1185">Reference proteome</keyword>
<dbReference type="HOGENOM" id="CLU_087215_0_0_9"/>